<organism evidence="4 5">
    <name type="scientific">Candidatus Acutalibacter ornithocaccae</name>
    <dbReference type="NCBI Taxonomy" id="2838416"/>
    <lineage>
        <taxon>Bacteria</taxon>
        <taxon>Bacillati</taxon>
        <taxon>Bacillota</taxon>
        <taxon>Clostridia</taxon>
        <taxon>Eubacteriales</taxon>
        <taxon>Acutalibacteraceae</taxon>
        <taxon>Acutalibacter</taxon>
    </lineage>
</organism>
<feature type="compositionally biased region" description="Low complexity" evidence="1">
    <location>
        <begin position="34"/>
        <end position="57"/>
    </location>
</feature>
<reference evidence="4" key="2">
    <citation type="submission" date="2021-04" db="EMBL/GenBank/DDBJ databases">
        <authorList>
            <person name="Gilroy R."/>
        </authorList>
    </citation>
    <scope>NUCLEOTIDE SEQUENCE</scope>
    <source>
        <strain evidence="4">ChiBcolR8-3208</strain>
    </source>
</reference>
<dbReference type="InterPro" id="IPR029000">
    <property type="entry name" value="Cyclophilin-like_dom_sf"/>
</dbReference>
<dbReference type="Proteomes" id="UP000824214">
    <property type="component" value="Unassembled WGS sequence"/>
</dbReference>
<feature type="chain" id="PRO_5039643119" description="Cyclophilin-like domain-containing protein" evidence="2">
    <location>
        <begin position="20"/>
        <end position="190"/>
    </location>
</feature>
<dbReference type="AlphaFoldDB" id="A0A9D2LXJ5"/>
<protein>
    <recommendedName>
        <fullName evidence="3">Cyclophilin-like domain-containing protein</fullName>
    </recommendedName>
</protein>
<comment type="caution">
    <text evidence="4">The sequence shown here is derived from an EMBL/GenBank/DDBJ whole genome shotgun (WGS) entry which is preliminary data.</text>
</comment>
<gene>
    <name evidence="4" type="ORF">H9942_04645</name>
</gene>
<dbReference type="PROSITE" id="PS51257">
    <property type="entry name" value="PROKAR_LIPOPROTEIN"/>
    <property type="match status" value="1"/>
</dbReference>
<evidence type="ECO:0000313" key="5">
    <source>
        <dbReference type="Proteomes" id="UP000824214"/>
    </source>
</evidence>
<dbReference type="EMBL" id="DWXZ01000093">
    <property type="protein sequence ID" value="HJB37342.1"/>
    <property type="molecule type" value="Genomic_DNA"/>
</dbReference>
<dbReference type="Pfam" id="PF18050">
    <property type="entry name" value="Cyclophil_like2"/>
    <property type="match status" value="1"/>
</dbReference>
<evidence type="ECO:0000313" key="4">
    <source>
        <dbReference type="EMBL" id="HJB37342.1"/>
    </source>
</evidence>
<name>A0A9D2LXJ5_9FIRM</name>
<feature type="signal peptide" evidence="2">
    <location>
        <begin position="1"/>
        <end position="19"/>
    </location>
</feature>
<feature type="domain" description="Cyclophilin-like" evidence="3">
    <location>
        <begin position="78"/>
        <end position="185"/>
    </location>
</feature>
<sequence length="190" mass="19368">MKKHMLSLLLAAFFALSLAACNTQETGSSSRLESAQGSSQLSSAPSPSPSQVEAPSSGPDAREGDSQPSAPEETLLQIAVGGETFLADLADTAAAQEIASMLPISLVMADQNGVVKCYDLPSALPEAAEDFSSVPAGQLVLEGTGGLRLFYQESPAGGSYTPLAILRKTAGLAQALAGESVEVTLQLVTG</sequence>
<reference evidence="4" key="1">
    <citation type="journal article" date="2021" name="PeerJ">
        <title>Extensive microbial diversity within the chicken gut microbiome revealed by metagenomics and culture.</title>
        <authorList>
            <person name="Gilroy R."/>
            <person name="Ravi A."/>
            <person name="Getino M."/>
            <person name="Pursley I."/>
            <person name="Horton D.L."/>
            <person name="Alikhan N.F."/>
            <person name="Baker D."/>
            <person name="Gharbi K."/>
            <person name="Hall N."/>
            <person name="Watson M."/>
            <person name="Adriaenssens E.M."/>
            <person name="Foster-Nyarko E."/>
            <person name="Jarju S."/>
            <person name="Secka A."/>
            <person name="Antonio M."/>
            <person name="Oren A."/>
            <person name="Chaudhuri R.R."/>
            <person name="La Ragione R."/>
            <person name="Hildebrand F."/>
            <person name="Pallen M.J."/>
        </authorList>
    </citation>
    <scope>NUCLEOTIDE SEQUENCE</scope>
    <source>
        <strain evidence="4">ChiBcolR8-3208</strain>
    </source>
</reference>
<dbReference type="InterPro" id="IPR041183">
    <property type="entry name" value="Cyclophilin-like"/>
</dbReference>
<evidence type="ECO:0000256" key="2">
    <source>
        <dbReference type="SAM" id="SignalP"/>
    </source>
</evidence>
<feature type="region of interest" description="Disordered" evidence="1">
    <location>
        <begin position="26"/>
        <end position="70"/>
    </location>
</feature>
<dbReference type="SUPFAM" id="SSF50891">
    <property type="entry name" value="Cyclophilin-like"/>
    <property type="match status" value="1"/>
</dbReference>
<proteinExistence type="predicted"/>
<evidence type="ECO:0000259" key="3">
    <source>
        <dbReference type="Pfam" id="PF18050"/>
    </source>
</evidence>
<accession>A0A9D2LXJ5</accession>
<keyword evidence="2" id="KW-0732">Signal</keyword>
<evidence type="ECO:0000256" key="1">
    <source>
        <dbReference type="SAM" id="MobiDB-lite"/>
    </source>
</evidence>